<dbReference type="PANTHER" id="PTHR37534">
    <property type="entry name" value="TRANSCRIPTIONAL ACTIVATOR PROTEIN UGA3"/>
    <property type="match status" value="1"/>
</dbReference>
<dbReference type="InterPro" id="IPR021858">
    <property type="entry name" value="Fun_TF"/>
</dbReference>
<evidence type="ECO:0000313" key="4">
    <source>
        <dbReference type="Proteomes" id="UP001220324"/>
    </source>
</evidence>
<dbReference type="PANTHER" id="PTHR37534:SF46">
    <property type="entry name" value="ZN(II)2CYS6 TRANSCRIPTION FACTOR (EUROFUNG)"/>
    <property type="match status" value="1"/>
</dbReference>
<dbReference type="Proteomes" id="UP001220324">
    <property type="component" value="Unassembled WGS sequence"/>
</dbReference>
<dbReference type="GO" id="GO:0005634">
    <property type="term" value="C:nucleus"/>
    <property type="evidence" value="ECO:0007669"/>
    <property type="project" value="UniProtKB-SubCell"/>
</dbReference>
<dbReference type="EMBL" id="JAQIZZ010000002">
    <property type="protein sequence ID" value="KAJ5552270.1"/>
    <property type="molecule type" value="Genomic_DNA"/>
</dbReference>
<reference evidence="3 4" key="1">
    <citation type="journal article" date="2023" name="IMA Fungus">
        <title>Comparative genomic study of the Penicillium genus elucidates a diverse pangenome and 15 lateral gene transfer events.</title>
        <authorList>
            <person name="Petersen C."/>
            <person name="Sorensen T."/>
            <person name="Nielsen M.R."/>
            <person name="Sondergaard T.E."/>
            <person name="Sorensen J.L."/>
            <person name="Fitzpatrick D.A."/>
            <person name="Frisvad J.C."/>
            <person name="Nielsen K.L."/>
        </authorList>
    </citation>
    <scope>NUCLEOTIDE SEQUENCE [LARGE SCALE GENOMIC DNA]</scope>
    <source>
        <strain evidence="3 4">IBT 35679</strain>
    </source>
</reference>
<protein>
    <recommendedName>
        <fullName evidence="5">Arginine metabolism regulation protein II</fullName>
    </recommendedName>
</protein>
<dbReference type="AlphaFoldDB" id="A0AAD6D2A3"/>
<evidence type="ECO:0000256" key="1">
    <source>
        <dbReference type="ARBA" id="ARBA00004123"/>
    </source>
</evidence>
<dbReference type="Pfam" id="PF11951">
    <property type="entry name" value="Fungal_trans_2"/>
    <property type="match status" value="1"/>
</dbReference>
<evidence type="ECO:0008006" key="5">
    <source>
        <dbReference type="Google" id="ProtNLM"/>
    </source>
</evidence>
<comment type="subcellular location">
    <subcellularLocation>
        <location evidence="1">Nucleus</location>
    </subcellularLocation>
</comment>
<keyword evidence="4" id="KW-1185">Reference proteome</keyword>
<evidence type="ECO:0000256" key="2">
    <source>
        <dbReference type="ARBA" id="ARBA00023242"/>
    </source>
</evidence>
<sequence length="655" mass="74383">MNDTEQLLFIPDVMQPQVLPQNYLALAPQKDTQANRRQHRLTFVNDNKQEIRKLNCDNAAKHRRAIFTETERQYMSNEVVNSLPGRDHTQALLDIERFECMTNESVHFSFFRGPFGVSRLAQNPKSEETVPSDGDILLLSDDWILGLDQITSQGELEPELIDSILDNPEKEQTNSLHPWSLITSNAEDVELGLSILPQIETPLTFFSDHIEAWSILSHYKDKIVPLVSPLGFGQEAPWLNLIMPCAISALSDLSANGSVPYAKLALLNALLSTSAFHMGNHSTMSTENWIANGKTYLKRSQQYFLRCMEELCLSTGKTSKYKEILMVLLSLSIAYMIQGDSEQRLSCLIQAEKFISINGFKASTLSPKRRALHHCYAYMRIMAETTSINDTLSANLMGTNLSDETMPYSNFRIYPNIVFSENIMAMEKDPAVAQRDLHLAIPGRWSLTLFPKIYGIAESFLMLLSQVIRLANERDISLHQSEEGMLNLRDFWIRAKALEKAIRALLVSCDGHTHWADESQVEGKPRARAMYTALLIFFHRRINDLDPSLLQREVEAVRDFLEQVRVDEAGEGGENMGTLIWPAFIAACEAVHSETQMFFSYWFESCFAMTGLNSASVARQIIEMIWAKREESGLDGEMCNWPDILRAKKIRLMCT</sequence>
<organism evidence="3 4">
    <name type="scientific">Penicillium frequentans</name>
    <dbReference type="NCBI Taxonomy" id="3151616"/>
    <lineage>
        <taxon>Eukaryota</taxon>
        <taxon>Fungi</taxon>
        <taxon>Dikarya</taxon>
        <taxon>Ascomycota</taxon>
        <taxon>Pezizomycotina</taxon>
        <taxon>Eurotiomycetes</taxon>
        <taxon>Eurotiomycetidae</taxon>
        <taxon>Eurotiales</taxon>
        <taxon>Aspergillaceae</taxon>
        <taxon>Penicillium</taxon>
    </lineage>
</organism>
<proteinExistence type="predicted"/>
<evidence type="ECO:0000313" key="3">
    <source>
        <dbReference type="EMBL" id="KAJ5552270.1"/>
    </source>
</evidence>
<comment type="caution">
    <text evidence="3">The sequence shown here is derived from an EMBL/GenBank/DDBJ whole genome shotgun (WGS) entry which is preliminary data.</text>
</comment>
<keyword evidence="2" id="KW-0539">Nucleus</keyword>
<accession>A0AAD6D2A3</accession>
<name>A0AAD6D2A3_9EURO</name>
<gene>
    <name evidence="3" type="ORF">N7494_001648</name>
</gene>